<reference evidence="4" key="1">
    <citation type="submission" date="2015-02" db="EMBL/GenBank/DDBJ databases">
        <authorList>
            <person name="Gon?alves P."/>
        </authorList>
    </citation>
    <scope>NUCLEOTIDE SEQUENCE [LARGE SCALE GENOMIC DNA]</scope>
</reference>
<name>A0A0D6EJ74_SPOSA</name>
<sequence length="945" mass="104477">MSEVGGIARAFYTSRNGKLSPLDVRAVGAICGLGIAALEGGNYKNALLSCQALLKRKPNEPSALALKALSISLGPKPLSSASQQELLKAVDVIKAGGNGAALNDADLLMVVSSALRRVDRGEEALAILAEATQKHPDNEDVAQEAFLHYVRVVEQRSAQQISMRMSKTFEDERYLWWSIMSIVLQIRDLSNPQAELLLLLAERQLTTHFAKSSTSDSSDSLSSSEYASPHEFHVVTRLLELRAQYAAAMPSISSSSSSPSSLVLPSLPPSDSPRTPQQALLAHLSSTEGDKWCERNLGFELWRREAELRYGTVDGGEWKQLWQRLEMTLEKGDTNWHTMLYLVRSAVSIAAGSSASYFDSPLPTGKPSAAGLELLNQTRGSFQKLSSQSPKAKVERGFLLGLLEIARECRTREWEEVDPFFPLVEAYFTQFSTKMCCFDDLHPYLEILSAEESLKLQEVLKGIAETKDKLSLSQAQRVINALKIARFLAVDPAEETERAAAEDYLFRYFETLPLELQPADDFALLAGQAFVSAYHLSHDRSYLERALVVLDHALVRSKYKYQIRILHINLLRLLGASSAALTHYRTFGVKNIQYDTLSHLVLNRGATFAIDAGKEAGVHDEVLVTSRWYKAGQKEAAEMCVKAFTYNNSSKIEDFTEFRQRLDNSLQKSLVIVETLRTRLVRGLLDTAAIDEAIADLESVTATPAAFLSDNRDFKTLPNFQPKNASTIWQQTELGGRVNADWLRAFATIYSRFLIPSADLPQPTEPRATLTRSEAALLAFSAAAQRALVAALGQSAEAEQAALSFFKEQADLFASAAEDAKTLPWELVQIAEVTLEGFSLLELGIEQRLDEMAANKLPDQPKHSKRLRNFRNAARDLVRAVGQKMTAHGKKVAKERSKFVAAVSNLTQFPALNEDILTNFAHALVESRRAAAEGLGAAIHRRCVK</sequence>
<proteinExistence type="inferred from homology"/>
<dbReference type="InterPro" id="IPR019183">
    <property type="entry name" value="NAA25_NatB_aux_su"/>
</dbReference>
<dbReference type="AlphaFoldDB" id="A0A0D6EJ74"/>
<dbReference type="GO" id="GO:0031416">
    <property type="term" value="C:NatB complex"/>
    <property type="evidence" value="ECO:0007669"/>
    <property type="project" value="TreeGrafter"/>
</dbReference>
<dbReference type="EMBL" id="CENE01000004">
    <property type="protein sequence ID" value="CEQ39783.1"/>
    <property type="molecule type" value="Genomic_DNA"/>
</dbReference>
<feature type="region of interest" description="Disordered" evidence="2">
    <location>
        <begin position="251"/>
        <end position="277"/>
    </location>
</feature>
<protein>
    <submittedName>
        <fullName evidence="3">SPOSA6832_01356-mRNA-1:cds</fullName>
    </submittedName>
</protein>
<dbReference type="Proteomes" id="UP000243876">
    <property type="component" value="Unassembled WGS sequence"/>
</dbReference>
<evidence type="ECO:0000313" key="3">
    <source>
        <dbReference type="EMBL" id="CEQ39783.1"/>
    </source>
</evidence>
<dbReference type="Pfam" id="PF09797">
    <property type="entry name" value="NatB_MDM20"/>
    <property type="match status" value="1"/>
</dbReference>
<dbReference type="PANTHER" id="PTHR22767">
    <property type="entry name" value="N-TERMINAL ACETYLTRANSFERASE-RELATED"/>
    <property type="match status" value="1"/>
</dbReference>
<comment type="similarity">
    <text evidence="1">Belongs to the MDM20/NAA25 family.</text>
</comment>
<accession>A0A0D6EJ74</accession>
<evidence type="ECO:0000256" key="2">
    <source>
        <dbReference type="SAM" id="MobiDB-lite"/>
    </source>
</evidence>
<dbReference type="SUPFAM" id="SSF48452">
    <property type="entry name" value="TPR-like"/>
    <property type="match status" value="1"/>
</dbReference>
<feature type="compositionally biased region" description="Low complexity" evidence="2">
    <location>
        <begin position="251"/>
        <end position="265"/>
    </location>
</feature>
<gene>
    <name evidence="3" type="primary">SPOSA6832_01356</name>
</gene>
<dbReference type="InterPro" id="IPR011990">
    <property type="entry name" value="TPR-like_helical_dom_sf"/>
</dbReference>
<keyword evidence="4" id="KW-1185">Reference proteome</keyword>
<organism evidence="3 4">
    <name type="scientific">Sporidiobolus salmonicolor</name>
    <name type="common">Yeast-like fungus</name>
    <name type="synonym">Sporobolomyces salmonicolor</name>
    <dbReference type="NCBI Taxonomy" id="5005"/>
    <lineage>
        <taxon>Eukaryota</taxon>
        <taxon>Fungi</taxon>
        <taxon>Dikarya</taxon>
        <taxon>Basidiomycota</taxon>
        <taxon>Pucciniomycotina</taxon>
        <taxon>Microbotryomycetes</taxon>
        <taxon>Sporidiobolales</taxon>
        <taxon>Sporidiobolaceae</taxon>
        <taxon>Sporobolomyces</taxon>
    </lineage>
</organism>
<dbReference type="OrthoDB" id="1874341at2759"/>
<dbReference type="PANTHER" id="PTHR22767:SF3">
    <property type="entry name" value="N-ALPHA-ACETYLTRANSFERASE 25, NATB AUXILIARY SUBUNIT"/>
    <property type="match status" value="1"/>
</dbReference>
<dbReference type="Gene3D" id="1.25.40.1040">
    <property type="match status" value="1"/>
</dbReference>
<evidence type="ECO:0000256" key="1">
    <source>
        <dbReference type="ARBA" id="ARBA00006298"/>
    </source>
</evidence>
<evidence type="ECO:0000313" key="4">
    <source>
        <dbReference type="Proteomes" id="UP000243876"/>
    </source>
</evidence>